<name>A0AAN4ZAB2_9BILA</name>
<feature type="non-terminal residue" evidence="2">
    <location>
        <position position="1"/>
    </location>
</feature>
<dbReference type="EMBL" id="BTRK01000002">
    <property type="protein sequence ID" value="GMR35351.1"/>
    <property type="molecule type" value="Genomic_DNA"/>
</dbReference>
<dbReference type="InterPro" id="IPR036259">
    <property type="entry name" value="MFS_trans_sf"/>
</dbReference>
<proteinExistence type="predicted"/>
<dbReference type="AlphaFoldDB" id="A0AAN4ZAB2"/>
<keyword evidence="1" id="KW-0472">Membrane</keyword>
<evidence type="ECO:0000313" key="3">
    <source>
        <dbReference type="Proteomes" id="UP001328107"/>
    </source>
</evidence>
<organism evidence="2 3">
    <name type="scientific">Pristionchus mayeri</name>
    <dbReference type="NCBI Taxonomy" id="1317129"/>
    <lineage>
        <taxon>Eukaryota</taxon>
        <taxon>Metazoa</taxon>
        <taxon>Ecdysozoa</taxon>
        <taxon>Nematoda</taxon>
        <taxon>Chromadorea</taxon>
        <taxon>Rhabditida</taxon>
        <taxon>Rhabditina</taxon>
        <taxon>Diplogasteromorpha</taxon>
        <taxon>Diplogasteroidea</taxon>
        <taxon>Neodiplogasteridae</taxon>
        <taxon>Pristionchus</taxon>
    </lineage>
</organism>
<feature type="transmembrane region" description="Helical" evidence="1">
    <location>
        <begin position="10"/>
        <end position="27"/>
    </location>
</feature>
<comment type="caution">
    <text evidence="2">The sequence shown here is derived from an EMBL/GenBank/DDBJ whole genome shotgun (WGS) entry which is preliminary data.</text>
</comment>
<keyword evidence="1" id="KW-0812">Transmembrane</keyword>
<evidence type="ECO:0000256" key="1">
    <source>
        <dbReference type="SAM" id="Phobius"/>
    </source>
</evidence>
<dbReference type="SUPFAM" id="SSF103473">
    <property type="entry name" value="MFS general substrate transporter"/>
    <property type="match status" value="1"/>
</dbReference>
<accession>A0AAN4ZAB2</accession>
<gene>
    <name evidence="2" type="ORF">PMAYCL1PPCAC_05546</name>
</gene>
<evidence type="ECO:0000313" key="2">
    <source>
        <dbReference type="EMBL" id="GMR35351.1"/>
    </source>
</evidence>
<reference evidence="3" key="1">
    <citation type="submission" date="2022-10" db="EMBL/GenBank/DDBJ databases">
        <title>Genome assembly of Pristionchus species.</title>
        <authorList>
            <person name="Yoshida K."/>
            <person name="Sommer R.J."/>
        </authorList>
    </citation>
    <scope>NUCLEOTIDE SEQUENCE [LARGE SCALE GENOMIC DNA]</scope>
    <source>
        <strain evidence="3">RS5460</strain>
    </source>
</reference>
<keyword evidence="1" id="KW-1133">Transmembrane helix</keyword>
<keyword evidence="3" id="KW-1185">Reference proteome</keyword>
<sequence length="76" mass="8538">NFKGLSRQEWIVMITLIITTTISFYHIKAHSGLLPLIQESFSLTDSAAATMQTFSTITRGIAFVVMWLCGDFLPKK</sequence>
<protein>
    <recommendedName>
        <fullName evidence="4">Membrane transporter</fullName>
    </recommendedName>
</protein>
<evidence type="ECO:0008006" key="4">
    <source>
        <dbReference type="Google" id="ProtNLM"/>
    </source>
</evidence>
<feature type="non-terminal residue" evidence="2">
    <location>
        <position position="76"/>
    </location>
</feature>
<dbReference type="Proteomes" id="UP001328107">
    <property type="component" value="Unassembled WGS sequence"/>
</dbReference>